<dbReference type="Gene3D" id="3.40.50.300">
    <property type="entry name" value="P-loop containing nucleotide triphosphate hydrolases"/>
    <property type="match status" value="1"/>
</dbReference>
<dbReference type="RefSeq" id="WP_015792497.1">
    <property type="nucleotide sequence ID" value="NC_013131.1"/>
</dbReference>
<dbReference type="InterPro" id="IPR027417">
    <property type="entry name" value="P-loop_NTPase"/>
</dbReference>
<evidence type="ECO:0000313" key="2">
    <source>
        <dbReference type="EMBL" id="ACU72768.1"/>
    </source>
</evidence>
<keyword evidence="3" id="KW-1185">Reference proteome</keyword>
<dbReference type="AlphaFoldDB" id="C7QDH5"/>
<dbReference type="NCBIfam" id="NF040564">
    <property type="entry name" value="SCO2523_fam"/>
    <property type="match status" value="1"/>
</dbReference>
<dbReference type="SUPFAM" id="SSF52540">
    <property type="entry name" value="P-loop containing nucleoside triphosphate hydrolases"/>
    <property type="match status" value="1"/>
</dbReference>
<evidence type="ECO:0000313" key="3">
    <source>
        <dbReference type="Proteomes" id="UP000000851"/>
    </source>
</evidence>
<gene>
    <name evidence="2" type="ordered locus">Caci_3880</name>
</gene>
<dbReference type="HOGENOM" id="CLU_914287_0_0_11"/>
<organism evidence="2 3">
    <name type="scientific">Catenulispora acidiphila (strain DSM 44928 / JCM 14897 / NBRC 102108 / NRRL B-24433 / ID139908)</name>
    <dbReference type="NCBI Taxonomy" id="479433"/>
    <lineage>
        <taxon>Bacteria</taxon>
        <taxon>Bacillati</taxon>
        <taxon>Actinomycetota</taxon>
        <taxon>Actinomycetes</taxon>
        <taxon>Catenulisporales</taxon>
        <taxon>Catenulisporaceae</taxon>
        <taxon>Catenulispora</taxon>
    </lineage>
</organism>
<reference evidence="2 3" key="1">
    <citation type="journal article" date="2009" name="Stand. Genomic Sci.">
        <title>Complete genome sequence of Catenulispora acidiphila type strain (ID 139908).</title>
        <authorList>
            <person name="Copeland A."/>
            <person name="Lapidus A."/>
            <person name="Glavina Del Rio T."/>
            <person name="Nolan M."/>
            <person name="Lucas S."/>
            <person name="Chen F."/>
            <person name="Tice H."/>
            <person name="Cheng J.F."/>
            <person name="Bruce D."/>
            <person name="Goodwin L."/>
            <person name="Pitluck S."/>
            <person name="Mikhailova N."/>
            <person name="Pati A."/>
            <person name="Ivanova N."/>
            <person name="Mavromatis K."/>
            <person name="Chen A."/>
            <person name="Palaniappan K."/>
            <person name="Chain P."/>
            <person name="Land M."/>
            <person name="Hauser L."/>
            <person name="Chang Y.J."/>
            <person name="Jeffries C.D."/>
            <person name="Chertkov O."/>
            <person name="Brettin T."/>
            <person name="Detter J.C."/>
            <person name="Han C."/>
            <person name="Ali Z."/>
            <person name="Tindall B.J."/>
            <person name="Goker M."/>
            <person name="Bristow J."/>
            <person name="Eisen J.A."/>
            <person name="Markowitz V."/>
            <person name="Hugenholtz P."/>
            <person name="Kyrpides N.C."/>
            <person name="Klenk H.P."/>
        </authorList>
    </citation>
    <scope>NUCLEOTIDE SEQUENCE [LARGE SCALE GENOMIC DNA]</scope>
    <source>
        <strain evidence="3">DSM 44928 / JCM 14897 / NBRC 102108 / NRRL B-24433 / ID139908</strain>
    </source>
</reference>
<protein>
    <recommendedName>
        <fullName evidence="1">CobQ/CobB/MinD/ParA nucleotide binding domain-containing protein</fullName>
    </recommendedName>
</protein>
<name>C7QDH5_CATAD</name>
<dbReference type="InterPro" id="IPR002586">
    <property type="entry name" value="CobQ/CobB/MinD/ParA_Nub-bd_dom"/>
</dbReference>
<dbReference type="STRING" id="479433.Caci_3880"/>
<evidence type="ECO:0000259" key="1">
    <source>
        <dbReference type="Pfam" id="PF01656"/>
    </source>
</evidence>
<dbReference type="Pfam" id="PF01656">
    <property type="entry name" value="CbiA"/>
    <property type="match status" value="1"/>
</dbReference>
<dbReference type="OrthoDB" id="4561190at2"/>
<dbReference type="Proteomes" id="UP000000851">
    <property type="component" value="Chromosome"/>
</dbReference>
<sequence>MLVFTAAGKGGAGQTVTGCNMAYQLALKGEDVAYLDFDFGRPSAGATFDIDAAARGVTRDGVRSFLLGGGPRPVVLDVATRTAGAALRNRPPGAGRLVLLPGDRGARWFGRTAEIVQRCSELFLRTESEYSVTVVDLGSGRTVAVDLVLEVMARPEMRNIVARWLVVHQWTRLHVDAAGDFVHGPSGLLDTARHTGLDPAAVERALRFVRCIVADKASLGRFGQVAQQAWQAEMDAELRNFAAEQQLGIGAVLGTVPFDPVLKLREQIITGFDVASVQIARQDTVEAYASLARRLSDHQAWETL</sequence>
<feature type="domain" description="CobQ/CobB/MinD/ParA nucleotide binding" evidence="1">
    <location>
        <begin position="4"/>
        <end position="201"/>
    </location>
</feature>
<proteinExistence type="predicted"/>
<dbReference type="eggNOG" id="COG0455">
    <property type="taxonomic scope" value="Bacteria"/>
</dbReference>
<dbReference type="EMBL" id="CP001700">
    <property type="protein sequence ID" value="ACU72768.1"/>
    <property type="molecule type" value="Genomic_DNA"/>
</dbReference>
<dbReference type="KEGG" id="cai:Caci_3880"/>
<accession>C7QDH5</accession>
<dbReference type="InParanoid" id="C7QDH5"/>